<reference evidence="2 3" key="1">
    <citation type="submission" date="2018-11" db="EMBL/GenBank/DDBJ databases">
        <title>Genome sequence of Saitozyma podzolica DSM 27192.</title>
        <authorList>
            <person name="Aliyu H."/>
            <person name="Gorte O."/>
            <person name="Ochsenreither K."/>
        </authorList>
    </citation>
    <scope>NUCLEOTIDE SEQUENCE [LARGE SCALE GENOMIC DNA]</scope>
    <source>
        <strain evidence="2 3">DSM 27192</strain>
    </source>
</reference>
<dbReference type="EMBL" id="RSCD01000020">
    <property type="protein sequence ID" value="RSH85483.1"/>
    <property type="molecule type" value="Genomic_DNA"/>
</dbReference>
<protein>
    <submittedName>
        <fullName evidence="2">Uncharacterized protein</fullName>
    </submittedName>
</protein>
<proteinExistence type="predicted"/>
<dbReference type="Proteomes" id="UP000279259">
    <property type="component" value="Unassembled WGS sequence"/>
</dbReference>
<feature type="compositionally biased region" description="Polar residues" evidence="1">
    <location>
        <begin position="1"/>
        <end position="22"/>
    </location>
</feature>
<accession>A0A427Y370</accession>
<keyword evidence="3" id="KW-1185">Reference proteome</keyword>
<feature type="region of interest" description="Disordered" evidence="1">
    <location>
        <begin position="1"/>
        <end position="26"/>
    </location>
</feature>
<evidence type="ECO:0000313" key="2">
    <source>
        <dbReference type="EMBL" id="RSH85483.1"/>
    </source>
</evidence>
<organism evidence="2 3">
    <name type="scientific">Saitozyma podzolica</name>
    <dbReference type="NCBI Taxonomy" id="1890683"/>
    <lineage>
        <taxon>Eukaryota</taxon>
        <taxon>Fungi</taxon>
        <taxon>Dikarya</taxon>
        <taxon>Basidiomycota</taxon>
        <taxon>Agaricomycotina</taxon>
        <taxon>Tremellomycetes</taxon>
        <taxon>Tremellales</taxon>
        <taxon>Trimorphomycetaceae</taxon>
        <taxon>Saitozyma</taxon>
    </lineage>
</organism>
<dbReference type="AlphaFoldDB" id="A0A427Y370"/>
<name>A0A427Y370_9TREE</name>
<evidence type="ECO:0000256" key="1">
    <source>
        <dbReference type="SAM" id="MobiDB-lite"/>
    </source>
</evidence>
<evidence type="ECO:0000313" key="3">
    <source>
        <dbReference type="Proteomes" id="UP000279259"/>
    </source>
</evidence>
<dbReference type="STRING" id="1890683.A0A427Y370"/>
<comment type="caution">
    <text evidence="2">The sequence shown here is derived from an EMBL/GenBank/DDBJ whole genome shotgun (WGS) entry which is preliminary data.</text>
</comment>
<gene>
    <name evidence="2" type="ORF">EHS25_004879</name>
</gene>
<sequence length="295" mass="32114">MSSFSRCIASSNQMPPSASTSFGYGGEPHYPPAPEEGVAALTRACFKTSVDNVLTLASLLFAETGGSRLYLRSILVTLEGVIYFDFDYLLWRFDPLALQLHMSDVVVDAYLEKVQKSLPEDVRELLSVLACLPSTGFDIDRLAELLRKTRTVTDSLIHTAAAIGALVTFGTKMVRFAHDRQRTAAYRLLSKEDLGLLHLRVSKFLRKAPLRETFVYDAADHALAARALGVRVDDEDATVGLLLDAVSRSALSAAFAAAKRHLDAANAQGRVAAVRYGAGSASRWDIGHAPACLRR</sequence>